<dbReference type="EMBL" id="RJTM01000136">
    <property type="protein sequence ID" value="RNL78125.1"/>
    <property type="molecule type" value="Genomic_DNA"/>
</dbReference>
<organism evidence="9 10">
    <name type="scientific">Sinomicrobium pectinilyticum</name>
    <dbReference type="NCBI Taxonomy" id="1084421"/>
    <lineage>
        <taxon>Bacteria</taxon>
        <taxon>Pseudomonadati</taxon>
        <taxon>Bacteroidota</taxon>
        <taxon>Flavobacteriia</taxon>
        <taxon>Flavobacteriales</taxon>
        <taxon>Flavobacteriaceae</taxon>
        <taxon>Sinomicrobium</taxon>
    </lineage>
</organism>
<dbReference type="Gene3D" id="2.60.40.710">
    <property type="entry name" value="Endoglucanase-like"/>
    <property type="match status" value="2"/>
</dbReference>
<feature type="domain" description="CBM3" evidence="8">
    <location>
        <begin position="1321"/>
        <end position="1473"/>
    </location>
</feature>
<evidence type="ECO:0000313" key="10">
    <source>
        <dbReference type="Proteomes" id="UP000267469"/>
    </source>
</evidence>
<dbReference type="SUPFAM" id="SSF49384">
    <property type="entry name" value="Carbohydrate-binding domain"/>
    <property type="match status" value="2"/>
</dbReference>
<dbReference type="GO" id="GO:0046872">
    <property type="term" value="F:metal ion binding"/>
    <property type="evidence" value="ECO:0007669"/>
    <property type="project" value="UniProtKB-KW"/>
</dbReference>
<dbReference type="Pfam" id="PF00942">
    <property type="entry name" value="CBM_3"/>
    <property type="match status" value="2"/>
</dbReference>
<feature type="domain" description="CBM3" evidence="8">
    <location>
        <begin position="1166"/>
        <end position="1317"/>
    </location>
</feature>
<evidence type="ECO:0000313" key="9">
    <source>
        <dbReference type="EMBL" id="RNL78125.1"/>
    </source>
</evidence>
<dbReference type="CDD" id="cd00063">
    <property type="entry name" value="FN3"/>
    <property type="match status" value="1"/>
</dbReference>
<comment type="subcellular location">
    <subcellularLocation>
        <location evidence="1">Cell projection</location>
    </subcellularLocation>
</comment>
<dbReference type="OrthoDB" id="8737820at2"/>
<dbReference type="Pfam" id="PF18962">
    <property type="entry name" value="Por_Secre_tail"/>
    <property type="match status" value="1"/>
</dbReference>
<dbReference type="InterPro" id="IPR013320">
    <property type="entry name" value="ConA-like_dom_sf"/>
</dbReference>
<evidence type="ECO:0000256" key="3">
    <source>
        <dbReference type="ARBA" id="ARBA00022729"/>
    </source>
</evidence>
<dbReference type="SMART" id="SM00560">
    <property type="entry name" value="LamGL"/>
    <property type="match status" value="2"/>
</dbReference>
<accession>A0A3N0DR59</accession>
<dbReference type="SMART" id="SM00282">
    <property type="entry name" value="LamG"/>
    <property type="match status" value="2"/>
</dbReference>
<evidence type="ECO:0000256" key="5">
    <source>
        <dbReference type="ARBA" id="ARBA00023180"/>
    </source>
</evidence>
<dbReference type="SMART" id="SM01067">
    <property type="entry name" value="CBM_3"/>
    <property type="match status" value="2"/>
</dbReference>
<dbReference type="InterPro" id="IPR003961">
    <property type="entry name" value="FN3_dom"/>
</dbReference>
<keyword evidence="10" id="KW-1185">Reference proteome</keyword>
<gene>
    <name evidence="9" type="ORF">ED312_19510</name>
</gene>
<dbReference type="GO" id="GO:0005975">
    <property type="term" value="P:carbohydrate metabolic process"/>
    <property type="evidence" value="ECO:0007669"/>
    <property type="project" value="InterPro"/>
</dbReference>
<dbReference type="InterPro" id="IPR036116">
    <property type="entry name" value="FN3_sf"/>
</dbReference>
<dbReference type="InterPro" id="IPR008965">
    <property type="entry name" value="CBM2/CBM3_carb-bd_dom_sf"/>
</dbReference>
<dbReference type="InterPro" id="IPR026444">
    <property type="entry name" value="Secre_tail"/>
</dbReference>
<dbReference type="InterPro" id="IPR006558">
    <property type="entry name" value="LamG-like"/>
</dbReference>
<keyword evidence="3" id="KW-0732">Signal</keyword>
<reference evidence="9 10" key="1">
    <citation type="submission" date="2018-10" db="EMBL/GenBank/DDBJ databases">
        <title>Sinomicrobium pectinilyticum sp. nov., a pectinase-producing bacterium isolated from alkaline and saline soil, and emended description of the genus Sinomicrobium.</title>
        <authorList>
            <person name="Cheng B."/>
            <person name="Li C."/>
            <person name="Lai Q."/>
            <person name="Du M."/>
            <person name="Shao Z."/>
            <person name="Xu P."/>
            <person name="Yang C."/>
        </authorList>
    </citation>
    <scope>NUCLEOTIDE SEQUENCE [LARGE SCALE GENOMIC DNA]</scope>
    <source>
        <strain evidence="9 10">5DNS001</strain>
    </source>
</reference>
<dbReference type="InterPro" id="IPR013783">
    <property type="entry name" value="Ig-like_fold"/>
</dbReference>
<dbReference type="PANTHER" id="PTHR42970:SF1">
    <property type="entry name" value="PECTATE LYASE C-RELATED"/>
    <property type="match status" value="1"/>
</dbReference>
<dbReference type="SUPFAM" id="SSF51126">
    <property type="entry name" value="Pectin lyase-like"/>
    <property type="match status" value="1"/>
</dbReference>
<dbReference type="RefSeq" id="WP_123217709.1">
    <property type="nucleotide sequence ID" value="NZ_RJTM01000136.1"/>
</dbReference>
<dbReference type="Gene3D" id="2.160.20.10">
    <property type="entry name" value="Single-stranded right-handed beta-helix, Pectin lyase-like"/>
    <property type="match status" value="1"/>
</dbReference>
<dbReference type="InterPro" id="IPR012334">
    <property type="entry name" value="Pectin_lyas_fold"/>
</dbReference>
<dbReference type="Gene3D" id="2.60.120.200">
    <property type="match status" value="2"/>
</dbReference>
<feature type="domain" description="Fibronectin type-III" evidence="7">
    <location>
        <begin position="442"/>
        <end position="531"/>
    </location>
</feature>
<evidence type="ECO:0000256" key="6">
    <source>
        <dbReference type="ARBA" id="ARBA00023273"/>
    </source>
</evidence>
<dbReference type="PROSITE" id="PS50853">
    <property type="entry name" value="FN3"/>
    <property type="match status" value="1"/>
</dbReference>
<protein>
    <submittedName>
        <fullName evidence="9">T9SS C-terminal target domain-containing protein</fullName>
    </submittedName>
</protein>
<dbReference type="SMART" id="SM00060">
    <property type="entry name" value="FN3"/>
    <property type="match status" value="3"/>
</dbReference>
<sequence length="1568" mass="173414">MITLENFCIAGTGAGRWPVWILFFFLSGITFSQVPAFPGAEGFGKYAIGGRHGEVYIVTNLNDSGPGSFRDAVSRPNRIVVFEVGGIIRLKSRVVVSGNITIAGQTAPGDGIVIYGDGFSYTQASNSIIRYLRMRMGKVGTSGADAVGITDDAKHIIFDHISASWGRDETFSVTRYADSITIQNSIIAQGLETHSAGGLIEPSGKISLYRNLYIDNNTRNPKVKGLNQFVNNVVYNWGRGGGYIMGGSAGDSFVNIINNYMIKGPSTTIEPFTRGTPTFIPYVEGNYYDDNLNGILDGDEVPLSAYEGITVFRETPYEYPMPGQLLSAAETFDHVMDNAGANYPRRDPVDEFLAGELASVGISGALIADEMNLPTEGPGEIFAAPPLADTDRDGIPDDWETIHGLDPANPSDAMQIQADGYANIEVYINGLADTPAPDFLRPPSRLETDSVSTSTISLKWKSNDNRTTGIVIERSADSTNFEVLDTLAGDMISFTDEELEPDTQYFYRLKGYNDNFSSVYTAPLPVETFPVPSAPDIPVSPSPEDGAGYIETSGLQMRWTGSENTGEYTLYFSTDPDSLAAVATITDAFYEADTLEAGKTYYWRVDAMNELGTTIGKVWSFKTLSHFPEGPVGAWLMDEQDGPAIIDSSAYGNEGEIRDTDNYIRVEGKVNKAVDLGSGETTSHIRIPHEDHLYPARQSFSISLWMKATAPTGSAYLIHKGTFAKDETTGATGKWYGIEIKDGDIRFAVDDDITKTQLSADAAPFFTGEWIHLVAVRDTEEQVLRLYRDGELVNEVTDNTRETIGQTNPVIIGNSNDLNTPFRGGLDEFRMFNYALSQQEILELYQTEPTPLQTRAPYPSDTAVLEGFEENLEASWVGGINTTSYQIYIGTDAENMPLAGETNVESPAFSFQDLRRDTDYYWRVDAVGPEGTTTGKTWTFRTTAPKGLVGYWKMDETEGMQVTDYSFYDHTGTTSGFPGAVWEKGISGNAFRFEQPSDTAAVHIPHADHLLFDETSFTVSLWVKIPEDTYAYGTDCYLIHKGTFEPGTGKWYGIQLRDGRLTFAIDDGRTKTDVSASVSNSSSSPLFTGEWKNIVAVRDRGADQIRLYMDGIKIAEKTDATASIGKTDPLKLGNSEENKPFRDLMDEVKLYNYALTEEEILQLADGHPVKVLYYDGDEGRPGNNIIRPFLRIVNKDDINIPYGELSARYWFTAEDFSEINTYIDYAASGTSNISAVYHPLEIPHEGAYGYVEYIFKGTEQLKAGEESGVIESRIAKKNWTDFDESDDYSYQSGEAYGENKQITLYRNGQLVWGVEPTEQGPVTSLKVYSRNRNVNTGTNTIRTYVEIRNDGNIPLEYNDLEVRYWFTAEGNPGLDYWIDHAEIGNGSIQGTFVKPDTTFAGGDSFFKLTFNSSAGQLYPLSGSGEIQYRIAKTDWSAFDETDDHSFLPAGPYSENMHITIYHRGELVYGTEPGDTAILRGLSATEEDGPQKDLGVYTYPNPARGHVNVQIDDLRNGSMELFDATGQRLLNQEIKQNTSRVDIRHFPVGVYILRVKNNGKTTTHKIIRK</sequence>
<dbReference type="SUPFAM" id="SSF49899">
    <property type="entry name" value="Concanavalin A-like lectins/glucanases"/>
    <property type="match status" value="2"/>
</dbReference>
<dbReference type="GO" id="GO:0030248">
    <property type="term" value="F:cellulose binding"/>
    <property type="evidence" value="ECO:0007669"/>
    <property type="project" value="InterPro"/>
</dbReference>
<proteinExistence type="predicted"/>
<evidence type="ECO:0000256" key="1">
    <source>
        <dbReference type="ARBA" id="ARBA00004316"/>
    </source>
</evidence>
<evidence type="ECO:0000259" key="7">
    <source>
        <dbReference type="PROSITE" id="PS50853"/>
    </source>
</evidence>
<dbReference type="Pfam" id="PF13385">
    <property type="entry name" value="Laminin_G_3"/>
    <property type="match status" value="2"/>
</dbReference>
<dbReference type="NCBIfam" id="TIGR04183">
    <property type="entry name" value="Por_Secre_tail"/>
    <property type="match status" value="1"/>
</dbReference>
<dbReference type="Proteomes" id="UP000267469">
    <property type="component" value="Unassembled WGS sequence"/>
</dbReference>
<dbReference type="GO" id="GO:0042995">
    <property type="term" value="C:cell projection"/>
    <property type="evidence" value="ECO:0007669"/>
    <property type="project" value="UniProtKB-SubCell"/>
</dbReference>
<dbReference type="InterPro" id="IPR052063">
    <property type="entry name" value="Polysaccharide_Lyase_1"/>
</dbReference>
<dbReference type="SUPFAM" id="SSF49265">
    <property type="entry name" value="Fibronectin type III"/>
    <property type="match status" value="1"/>
</dbReference>
<keyword evidence="4" id="KW-1015">Disulfide bond</keyword>
<dbReference type="InterPro" id="IPR001956">
    <property type="entry name" value="CBM3"/>
</dbReference>
<keyword evidence="2" id="KW-0479">Metal-binding</keyword>
<evidence type="ECO:0000256" key="2">
    <source>
        <dbReference type="ARBA" id="ARBA00022723"/>
    </source>
</evidence>
<dbReference type="PROSITE" id="PS51172">
    <property type="entry name" value="CBM3"/>
    <property type="match status" value="2"/>
</dbReference>
<dbReference type="InterPro" id="IPR001791">
    <property type="entry name" value="Laminin_G"/>
</dbReference>
<dbReference type="Gene3D" id="2.60.40.10">
    <property type="entry name" value="Immunoglobulins"/>
    <property type="match status" value="3"/>
</dbReference>
<evidence type="ECO:0000259" key="8">
    <source>
        <dbReference type="PROSITE" id="PS51172"/>
    </source>
</evidence>
<dbReference type="PANTHER" id="PTHR42970">
    <property type="entry name" value="PECTATE LYASE C-RELATED"/>
    <property type="match status" value="1"/>
</dbReference>
<keyword evidence="6" id="KW-0966">Cell projection</keyword>
<evidence type="ECO:0000256" key="4">
    <source>
        <dbReference type="ARBA" id="ARBA00023157"/>
    </source>
</evidence>
<comment type="caution">
    <text evidence="9">The sequence shown here is derived from an EMBL/GenBank/DDBJ whole genome shotgun (WGS) entry which is preliminary data.</text>
</comment>
<dbReference type="GO" id="GO:0004553">
    <property type="term" value="F:hydrolase activity, hydrolyzing O-glycosyl compounds"/>
    <property type="evidence" value="ECO:0007669"/>
    <property type="project" value="UniProtKB-ARBA"/>
</dbReference>
<dbReference type="InterPro" id="IPR011050">
    <property type="entry name" value="Pectin_lyase_fold/virulence"/>
</dbReference>
<name>A0A3N0DR59_SINP1</name>
<dbReference type="InterPro" id="IPR036966">
    <property type="entry name" value="CBM3_sf"/>
</dbReference>
<keyword evidence="5" id="KW-0325">Glycoprotein</keyword>